<feature type="transmembrane region" description="Helical" evidence="1">
    <location>
        <begin position="172"/>
        <end position="196"/>
    </location>
</feature>
<dbReference type="Proteomes" id="UP001165122">
    <property type="component" value="Unassembled WGS sequence"/>
</dbReference>
<feature type="transmembrane region" description="Helical" evidence="1">
    <location>
        <begin position="69"/>
        <end position="89"/>
    </location>
</feature>
<dbReference type="EMBL" id="BRXW01000383">
    <property type="protein sequence ID" value="GMH49380.1"/>
    <property type="molecule type" value="Genomic_DNA"/>
</dbReference>
<accession>A0A9W6ZFE9</accession>
<feature type="transmembrane region" description="Helical" evidence="1">
    <location>
        <begin position="444"/>
        <end position="466"/>
    </location>
</feature>
<organism evidence="2 3">
    <name type="scientific">Triparma laevis f. longispina</name>
    <dbReference type="NCBI Taxonomy" id="1714387"/>
    <lineage>
        <taxon>Eukaryota</taxon>
        <taxon>Sar</taxon>
        <taxon>Stramenopiles</taxon>
        <taxon>Ochrophyta</taxon>
        <taxon>Bolidophyceae</taxon>
        <taxon>Parmales</taxon>
        <taxon>Triparmaceae</taxon>
        <taxon>Triparma</taxon>
    </lineage>
</organism>
<evidence type="ECO:0000313" key="3">
    <source>
        <dbReference type="Proteomes" id="UP001165122"/>
    </source>
</evidence>
<sequence length="556" mass="62483">MSSQISPSSSEPAAGISPKRNSISKKFLFAIAAPQRRRFLYVTFFIIIQTLTASFQYTGIHNSFARIFYSFWSASMYVLSPYILSTWVFPHHKLPFSHKCTHFFFGVALFVVNLMPGSYLTWLLHPIWFFAIHVMYRNEVVNPDSPSTYMKYAMPVAYFFLTVKIVSDWMELGFGGMIFVFTFLYLMTTGSLLIAFDRPLQKPKITPSETSSSTSNSPSTIINSGYYFSTIFYATTVIGTTFGLLLVTLRTSPTLILTIILQAVSLLLLEVAVVYSKRSTDGERFQPLMLQIYFQIDMIQAFLFLRPDVEILGINWTLMLLIQELSSLFKFGGVTGLIVNRITKRKLNSLLDPENLKKKGVVNTLSKVFSCIACLLCYLFEKMGVNAGLTSKARAFKIDDTALNSSNYTVIDFNYTMCSTTCVGWSIEDGVPPSSEDERGVGEVMLLFGVLAGVAVFFLIAERWLLTWMYGRLENITEENFNEGDVESNPEHLGGAGKRKTEKINAIVMSAASVFAKTPLSFLFVSFWLGVNSAMYGMYASANVSNEVEMKAYNIN</sequence>
<dbReference type="OrthoDB" id="202238at2759"/>
<protein>
    <submittedName>
        <fullName evidence="2">Uncharacterized protein</fullName>
    </submittedName>
</protein>
<feature type="transmembrane region" description="Helical" evidence="1">
    <location>
        <begin position="226"/>
        <end position="249"/>
    </location>
</feature>
<proteinExistence type="predicted"/>
<comment type="caution">
    <text evidence="2">The sequence shown here is derived from an EMBL/GenBank/DDBJ whole genome shotgun (WGS) entry which is preliminary data.</text>
</comment>
<evidence type="ECO:0000313" key="2">
    <source>
        <dbReference type="EMBL" id="GMH49380.1"/>
    </source>
</evidence>
<name>A0A9W6ZFE9_9STRA</name>
<evidence type="ECO:0000256" key="1">
    <source>
        <dbReference type="SAM" id="Phobius"/>
    </source>
</evidence>
<keyword evidence="3" id="KW-1185">Reference proteome</keyword>
<keyword evidence="1" id="KW-1133">Transmembrane helix</keyword>
<gene>
    <name evidence="2" type="ORF">TrLO_g4680</name>
</gene>
<reference evidence="3" key="1">
    <citation type="journal article" date="2023" name="Commun. Biol.">
        <title>Genome analysis of Parmales, the sister group of diatoms, reveals the evolutionary specialization of diatoms from phago-mixotrophs to photoautotrophs.</title>
        <authorList>
            <person name="Ban H."/>
            <person name="Sato S."/>
            <person name="Yoshikawa S."/>
            <person name="Yamada K."/>
            <person name="Nakamura Y."/>
            <person name="Ichinomiya M."/>
            <person name="Sato N."/>
            <person name="Blanc-Mathieu R."/>
            <person name="Endo H."/>
            <person name="Kuwata A."/>
            <person name="Ogata H."/>
        </authorList>
    </citation>
    <scope>NUCLEOTIDE SEQUENCE [LARGE SCALE GENOMIC DNA]</scope>
    <source>
        <strain evidence="3">NIES 3700</strain>
    </source>
</reference>
<keyword evidence="1" id="KW-0472">Membrane</keyword>
<keyword evidence="1" id="KW-0812">Transmembrane</keyword>
<feature type="transmembrane region" description="Helical" evidence="1">
    <location>
        <begin position="39"/>
        <end position="57"/>
    </location>
</feature>
<feature type="transmembrane region" description="Helical" evidence="1">
    <location>
        <begin position="360"/>
        <end position="381"/>
    </location>
</feature>
<feature type="transmembrane region" description="Helical" evidence="1">
    <location>
        <begin position="506"/>
        <end position="529"/>
    </location>
</feature>
<feature type="transmembrane region" description="Helical" evidence="1">
    <location>
        <begin position="255"/>
        <end position="276"/>
    </location>
</feature>
<dbReference type="AlphaFoldDB" id="A0A9W6ZFE9"/>